<dbReference type="Proteomes" id="UP000260983">
    <property type="component" value="Unassembled WGS sequence"/>
</dbReference>
<dbReference type="EMBL" id="QSUL01000003">
    <property type="protein sequence ID" value="RGN38134.1"/>
    <property type="molecule type" value="Genomic_DNA"/>
</dbReference>
<dbReference type="AlphaFoldDB" id="A0A3E5BKK9"/>
<evidence type="ECO:0000313" key="3">
    <source>
        <dbReference type="Proteomes" id="UP000260983"/>
    </source>
</evidence>
<feature type="domain" description="Calcineurin-like phosphoesterase" evidence="1">
    <location>
        <begin position="20"/>
        <end position="247"/>
    </location>
</feature>
<dbReference type="RefSeq" id="WP_117723477.1">
    <property type="nucleotide sequence ID" value="NZ_QSUL01000003.1"/>
</dbReference>
<protein>
    <submittedName>
        <fullName evidence="2">Serine/threonine protein phosphatase</fullName>
    </submittedName>
</protein>
<evidence type="ECO:0000259" key="1">
    <source>
        <dbReference type="Pfam" id="PF00149"/>
    </source>
</evidence>
<dbReference type="CDD" id="cd00838">
    <property type="entry name" value="MPP_superfamily"/>
    <property type="match status" value="1"/>
</dbReference>
<reference evidence="2 3" key="1">
    <citation type="submission" date="2018-08" db="EMBL/GenBank/DDBJ databases">
        <title>A genome reference for cultivated species of the human gut microbiota.</title>
        <authorList>
            <person name="Zou Y."/>
            <person name="Xue W."/>
            <person name="Luo G."/>
        </authorList>
    </citation>
    <scope>NUCLEOTIDE SEQUENCE [LARGE SCALE GENOMIC DNA]</scope>
    <source>
        <strain evidence="2 3">OM05-15BH</strain>
    </source>
</reference>
<dbReference type="InterPro" id="IPR029052">
    <property type="entry name" value="Metallo-depent_PP-like"/>
</dbReference>
<proteinExistence type="predicted"/>
<organism evidence="2 3">
    <name type="scientific">Bacteroides oleiciplenus</name>
    <dbReference type="NCBI Taxonomy" id="626931"/>
    <lineage>
        <taxon>Bacteria</taxon>
        <taxon>Pseudomonadati</taxon>
        <taxon>Bacteroidota</taxon>
        <taxon>Bacteroidia</taxon>
        <taxon>Bacteroidales</taxon>
        <taxon>Bacteroidaceae</taxon>
        <taxon>Bacteroides</taxon>
    </lineage>
</organism>
<accession>A0A3E5BKK9</accession>
<dbReference type="GO" id="GO:0016787">
    <property type="term" value="F:hydrolase activity"/>
    <property type="evidence" value="ECO:0007669"/>
    <property type="project" value="InterPro"/>
</dbReference>
<sequence>MNKSDSECFTLSFPEAKGLVISGDVHGDFNQLVFKLCVQYRMRDTLLIVAGDCGFGFEKRESYENMVRRNVKRMNEANNWIVFVRGNHDNPAYFDGCAFRYKRFVAVPDYAIIQACSHTILCVGRAISIDRQYRMNTWKGKLKYLKAGGNATDALARNIYWKNEAPLYDEKKMGAICSQFTIDTVITHTSPSFCELFTKGNLHHWIQNDDTLLDDVEAERAAMDKLHEQLVWDHHPVSHWFYGHFHQSWHNSIDGILFRMLDIMEFCSMY</sequence>
<dbReference type="InterPro" id="IPR004843">
    <property type="entry name" value="Calcineurin-like_PHP"/>
</dbReference>
<evidence type="ECO:0000313" key="2">
    <source>
        <dbReference type="EMBL" id="RGN38134.1"/>
    </source>
</evidence>
<dbReference type="SUPFAM" id="SSF56300">
    <property type="entry name" value="Metallo-dependent phosphatases"/>
    <property type="match status" value="1"/>
</dbReference>
<name>A0A3E5BKK9_9BACE</name>
<dbReference type="Pfam" id="PF00149">
    <property type="entry name" value="Metallophos"/>
    <property type="match status" value="1"/>
</dbReference>
<dbReference type="Gene3D" id="3.60.21.10">
    <property type="match status" value="1"/>
</dbReference>
<gene>
    <name evidence="2" type="ORF">DXB65_04595</name>
</gene>
<comment type="caution">
    <text evidence="2">The sequence shown here is derived from an EMBL/GenBank/DDBJ whole genome shotgun (WGS) entry which is preliminary data.</text>
</comment>